<dbReference type="SUPFAM" id="SSF48403">
    <property type="entry name" value="Ankyrin repeat"/>
    <property type="match status" value="1"/>
</dbReference>
<evidence type="ECO:0000313" key="2">
    <source>
        <dbReference type="EMBL" id="ORY00071.1"/>
    </source>
</evidence>
<dbReference type="AlphaFoldDB" id="A0A1Y1YPV3"/>
<accession>A0A1Y1YPV3</accession>
<dbReference type="SMART" id="SM00248">
    <property type="entry name" value="ANK"/>
    <property type="match status" value="2"/>
</dbReference>
<dbReference type="OrthoDB" id="428895at2759"/>
<proteinExistence type="predicted"/>
<dbReference type="InterPro" id="IPR036770">
    <property type="entry name" value="Ankyrin_rpt-contain_sf"/>
</dbReference>
<keyword evidence="3" id="KW-1185">Reference proteome</keyword>
<dbReference type="PROSITE" id="PS50297">
    <property type="entry name" value="ANK_REP_REGION"/>
    <property type="match status" value="1"/>
</dbReference>
<dbReference type="PROSITE" id="PS50088">
    <property type="entry name" value="ANK_REPEAT"/>
    <property type="match status" value="1"/>
</dbReference>
<dbReference type="Gene3D" id="1.25.40.20">
    <property type="entry name" value="Ankyrin repeat-containing domain"/>
    <property type="match status" value="1"/>
</dbReference>
<feature type="non-terminal residue" evidence="2">
    <location>
        <position position="116"/>
    </location>
</feature>
<evidence type="ECO:0000313" key="3">
    <source>
        <dbReference type="Proteomes" id="UP000193498"/>
    </source>
</evidence>
<dbReference type="InterPro" id="IPR002110">
    <property type="entry name" value="Ankyrin_rpt"/>
</dbReference>
<reference evidence="2 3" key="1">
    <citation type="submission" date="2016-07" db="EMBL/GenBank/DDBJ databases">
        <title>Pervasive Adenine N6-methylation of Active Genes in Fungi.</title>
        <authorList>
            <consortium name="DOE Joint Genome Institute"/>
            <person name="Mondo S.J."/>
            <person name="Dannebaum R.O."/>
            <person name="Kuo R.C."/>
            <person name="Labutti K."/>
            <person name="Haridas S."/>
            <person name="Kuo A."/>
            <person name="Salamov A."/>
            <person name="Ahrendt S.R."/>
            <person name="Lipzen A."/>
            <person name="Sullivan W."/>
            <person name="Andreopoulos W.B."/>
            <person name="Clum A."/>
            <person name="Lindquist E."/>
            <person name="Daum C."/>
            <person name="Ramamoorthy G.K."/>
            <person name="Gryganskyi A."/>
            <person name="Culley D."/>
            <person name="Magnuson J.K."/>
            <person name="James T.Y."/>
            <person name="O'Malley M.A."/>
            <person name="Stajich J.E."/>
            <person name="Spatafora J.W."/>
            <person name="Visel A."/>
            <person name="Grigoriev I.V."/>
        </authorList>
    </citation>
    <scope>NUCLEOTIDE SEQUENCE [LARGE SCALE GENOMIC DNA]</scope>
    <source>
        <strain evidence="2 3">CBS 931.73</strain>
    </source>
</reference>
<dbReference type="InParanoid" id="A0A1Y1YPV3"/>
<dbReference type="Proteomes" id="UP000193498">
    <property type="component" value="Unassembled WGS sequence"/>
</dbReference>
<gene>
    <name evidence="2" type="ORF">K493DRAFT_157822</name>
</gene>
<organism evidence="2 3">
    <name type="scientific">Basidiobolus meristosporus CBS 931.73</name>
    <dbReference type="NCBI Taxonomy" id="1314790"/>
    <lineage>
        <taxon>Eukaryota</taxon>
        <taxon>Fungi</taxon>
        <taxon>Fungi incertae sedis</taxon>
        <taxon>Zoopagomycota</taxon>
        <taxon>Entomophthoromycotina</taxon>
        <taxon>Basidiobolomycetes</taxon>
        <taxon>Basidiobolales</taxon>
        <taxon>Basidiobolaceae</taxon>
        <taxon>Basidiobolus</taxon>
    </lineage>
</organism>
<keyword evidence="1" id="KW-0040">ANK repeat</keyword>
<comment type="caution">
    <text evidence="2">The sequence shown here is derived from an EMBL/GenBank/DDBJ whole genome shotgun (WGS) entry which is preliminary data.</text>
</comment>
<sequence>RHEQEIIQDADELLGKSVENLNGLQIACMLGDEELALDILQYVAYESEKMDAKKVLYEFMSRVWGGGNTALHLASFLGMADLVKKLLDLGANTNKRNDRKYKPVDCADDDETRALF</sequence>
<dbReference type="STRING" id="1314790.A0A1Y1YPV3"/>
<feature type="repeat" description="ANK" evidence="1">
    <location>
        <begin position="66"/>
        <end position="98"/>
    </location>
</feature>
<dbReference type="EMBL" id="MCFE01000088">
    <property type="protein sequence ID" value="ORY00071.1"/>
    <property type="molecule type" value="Genomic_DNA"/>
</dbReference>
<name>A0A1Y1YPV3_9FUNG</name>
<dbReference type="Pfam" id="PF00023">
    <property type="entry name" value="Ank"/>
    <property type="match status" value="1"/>
</dbReference>
<protein>
    <submittedName>
        <fullName evidence="2">Uncharacterized protein</fullName>
    </submittedName>
</protein>
<evidence type="ECO:0000256" key="1">
    <source>
        <dbReference type="PROSITE-ProRule" id="PRU00023"/>
    </source>
</evidence>
<feature type="non-terminal residue" evidence="2">
    <location>
        <position position="1"/>
    </location>
</feature>